<keyword evidence="3" id="KW-1003">Cell membrane</keyword>
<keyword evidence="6 7" id="KW-0472">Membrane</keyword>
<dbReference type="PROSITE" id="PS50928">
    <property type="entry name" value="ABC_TM1"/>
    <property type="match status" value="1"/>
</dbReference>
<dbReference type="InterPro" id="IPR035906">
    <property type="entry name" value="MetI-like_sf"/>
</dbReference>
<keyword evidence="10" id="KW-1185">Reference proteome</keyword>
<keyword evidence="5 7" id="KW-1133">Transmembrane helix</keyword>
<dbReference type="InterPro" id="IPR051393">
    <property type="entry name" value="ABC_transporter_permease"/>
</dbReference>
<feature type="transmembrane region" description="Helical" evidence="7">
    <location>
        <begin position="20"/>
        <end position="40"/>
    </location>
</feature>
<evidence type="ECO:0000256" key="5">
    <source>
        <dbReference type="ARBA" id="ARBA00022989"/>
    </source>
</evidence>
<evidence type="ECO:0000256" key="7">
    <source>
        <dbReference type="RuleBase" id="RU363032"/>
    </source>
</evidence>
<keyword evidence="2 7" id="KW-0813">Transport</keyword>
<protein>
    <submittedName>
        <fullName evidence="9">Sugar ABC transporter permease</fullName>
    </submittedName>
</protein>
<dbReference type="InterPro" id="IPR000515">
    <property type="entry name" value="MetI-like"/>
</dbReference>
<feature type="transmembrane region" description="Helical" evidence="7">
    <location>
        <begin position="74"/>
        <end position="95"/>
    </location>
</feature>
<feature type="transmembrane region" description="Helical" evidence="7">
    <location>
        <begin position="263"/>
        <end position="286"/>
    </location>
</feature>
<evidence type="ECO:0000256" key="2">
    <source>
        <dbReference type="ARBA" id="ARBA00022448"/>
    </source>
</evidence>
<dbReference type="PANTHER" id="PTHR30193:SF1">
    <property type="entry name" value="ABC TRANSPORTER PERMEASE PROTEIN YESP-RELATED"/>
    <property type="match status" value="1"/>
</dbReference>
<comment type="subcellular location">
    <subcellularLocation>
        <location evidence="1 7">Cell membrane</location>
        <topology evidence="1 7">Multi-pass membrane protein</topology>
    </subcellularLocation>
</comment>
<evidence type="ECO:0000313" key="10">
    <source>
        <dbReference type="Proteomes" id="UP000805614"/>
    </source>
</evidence>
<proteinExistence type="inferred from homology"/>
<evidence type="ECO:0000256" key="4">
    <source>
        <dbReference type="ARBA" id="ARBA00022692"/>
    </source>
</evidence>
<reference evidence="9 10" key="1">
    <citation type="submission" date="2020-06" db="EMBL/GenBank/DDBJ databases">
        <title>Actinomadura xiongansis sp. nov., isolated from soil of Baiyangdian.</title>
        <authorList>
            <person name="Zhang X."/>
        </authorList>
    </citation>
    <scope>NUCLEOTIDE SEQUENCE [LARGE SCALE GENOMIC DNA]</scope>
    <source>
        <strain evidence="9 10">HBUM206468</strain>
    </source>
</reference>
<dbReference type="CDD" id="cd06261">
    <property type="entry name" value="TM_PBP2"/>
    <property type="match status" value="1"/>
</dbReference>
<feature type="transmembrane region" description="Helical" evidence="7">
    <location>
        <begin position="154"/>
        <end position="178"/>
    </location>
</feature>
<feature type="domain" description="ABC transmembrane type-1" evidence="8">
    <location>
        <begin position="70"/>
        <end position="280"/>
    </location>
</feature>
<comment type="similarity">
    <text evidence="7">Belongs to the binding-protein-dependent transport system permease family.</text>
</comment>
<dbReference type="Proteomes" id="UP000805614">
    <property type="component" value="Unassembled WGS sequence"/>
</dbReference>
<feature type="transmembrane region" description="Helical" evidence="7">
    <location>
        <begin position="221"/>
        <end position="243"/>
    </location>
</feature>
<evidence type="ECO:0000256" key="6">
    <source>
        <dbReference type="ARBA" id="ARBA00023136"/>
    </source>
</evidence>
<accession>A0ABR7LTR3</accession>
<evidence type="ECO:0000259" key="8">
    <source>
        <dbReference type="PROSITE" id="PS50928"/>
    </source>
</evidence>
<evidence type="ECO:0000256" key="1">
    <source>
        <dbReference type="ARBA" id="ARBA00004651"/>
    </source>
</evidence>
<feature type="transmembrane region" description="Helical" evidence="7">
    <location>
        <begin position="107"/>
        <end position="127"/>
    </location>
</feature>
<dbReference type="PANTHER" id="PTHR30193">
    <property type="entry name" value="ABC TRANSPORTER PERMEASE PROTEIN"/>
    <property type="match status" value="1"/>
</dbReference>
<evidence type="ECO:0000256" key="3">
    <source>
        <dbReference type="ARBA" id="ARBA00022475"/>
    </source>
</evidence>
<dbReference type="Gene3D" id="1.10.3720.10">
    <property type="entry name" value="MetI-like"/>
    <property type="match status" value="1"/>
</dbReference>
<comment type="caution">
    <text evidence="9">The sequence shown here is derived from an EMBL/GenBank/DDBJ whole genome shotgun (WGS) entry which is preliminary data.</text>
</comment>
<dbReference type="EMBL" id="JABVEC010000017">
    <property type="protein sequence ID" value="MBC6468227.1"/>
    <property type="molecule type" value="Genomic_DNA"/>
</dbReference>
<dbReference type="SUPFAM" id="SSF161098">
    <property type="entry name" value="MetI-like"/>
    <property type="match status" value="1"/>
</dbReference>
<name>A0ABR7LTR3_9ACTN</name>
<evidence type="ECO:0000313" key="9">
    <source>
        <dbReference type="EMBL" id="MBC6468227.1"/>
    </source>
</evidence>
<organism evidence="9 10">
    <name type="scientific">Actinomadura alba</name>
    <dbReference type="NCBI Taxonomy" id="406431"/>
    <lineage>
        <taxon>Bacteria</taxon>
        <taxon>Bacillati</taxon>
        <taxon>Actinomycetota</taxon>
        <taxon>Actinomycetes</taxon>
        <taxon>Streptosporangiales</taxon>
        <taxon>Thermomonosporaceae</taxon>
        <taxon>Actinomadura</taxon>
    </lineage>
</organism>
<dbReference type="RefSeq" id="WP_187245232.1">
    <property type="nucleotide sequence ID" value="NZ_BAAAOK010000019.1"/>
</dbReference>
<sequence length="292" mass="30754">MKGGLRSARRAGTGVLATPYLIGTALVVGLPLAGTAGLALTEYHGFGAPVFTGTANLRRMGGDELLWTSLRNSVILAAIVVPLRLVLSAGCALLLTPPTRTVRAARAAVYLPTVVPDAAWALLWLWLLNPLYGPLPLALEGLGLPSPGWLTSPWGARAGVGLMVGLQIGESFVVALAARQLIPARLYEAAAMEGAAPGHVLRRVTLPLLSPVLALLALRDLVMVLQITIVPVLLVTEGGPYYATLTTPLYLYRRAFDYGELGYASGLAMMLIVVTAGAVAAQILVLRRLRLL</sequence>
<dbReference type="Pfam" id="PF00528">
    <property type="entry name" value="BPD_transp_1"/>
    <property type="match status" value="1"/>
</dbReference>
<gene>
    <name evidence="9" type="ORF">HKK74_22420</name>
</gene>
<keyword evidence="4 7" id="KW-0812">Transmembrane</keyword>